<organism evidence="1 2">
    <name type="scientific">Eumeta variegata</name>
    <name type="common">Bagworm moth</name>
    <name type="synonym">Eumeta japonica</name>
    <dbReference type="NCBI Taxonomy" id="151549"/>
    <lineage>
        <taxon>Eukaryota</taxon>
        <taxon>Metazoa</taxon>
        <taxon>Ecdysozoa</taxon>
        <taxon>Arthropoda</taxon>
        <taxon>Hexapoda</taxon>
        <taxon>Insecta</taxon>
        <taxon>Pterygota</taxon>
        <taxon>Neoptera</taxon>
        <taxon>Endopterygota</taxon>
        <taxon>Lepidoptera</taxon>
        <taxon>Glossata</taxon>
        <taxon>Ditrysia</taxon>
        <taxon>Tineoidea</taxon>
        <taxon>Psychidae</taxon>
        <taxon>Oiketicinae</taxon>
        <taxon>Eumeta</taxon>
    </lineage>
</organism>
<gene>
    <name evidence="1" type="ORF">EVAR_2606_1</name>
</gene>
<sequence>MRKLQMILTCPIFVQKRVTHPVANWARPREPLSLAGVYCTLERDKSYKRYKGSIIIGTNSKTDSANVYSAPSKPLSHRSGAASEGKLNKYLLVRQKGAPRLMVVRPRGPH</sequence>
<evidence type="ECO:0000313" key="2">
    <source>
        <dbReference type="Proteomes" id="UP000299102"/>
    </source>
</evidence>
<proteinExistence type="predicted"/>
<accession>A0A4C1SPN8</accession>
<name>A0A4C1SPN8_EUMVA</name>
<dbReference type="Proteomes" id="UP000299102">
    <property type="component" value="Unassembled WGS sequence"/>
</dbReference>
<keyword evidence="2" id="KW-1185">Reference proteome</keyword>
<dbReference type="AlphaFoldDB" id="A0A4C1SPN8"/>
<protein>
    <submittedName>
        <fullName evidence="1">Uncharacterized protein</fullName>
    </submittedName>
</protein>
<comment type="caution">
    <text evidence="1">The sequence shown here is derived from an EMBL/GenBank/DDBJ whole genome shotgun (WGS) entry which is preliminary data.</text>
</comment>
<reference evidence="1 2" key="1">
    <citation type="journal article" date="2019" name="Commun. Biol.">
        <title>The bagworm genome reveals a unique fibroin gene that provides high tensile strength.</title>
        <authorList>
            <person name="Kono N."/>
            <person name="Nakamura H."/>
            <person name="Ohtoshi R."/>
            <person name="Tomita M."/>
            <person name="Numata K."/>
            <person name="Arakawa K."/>
        </authorList>
    </citation>
    <scope>NUCLEOTIDE SEQUENCE [LARGE SCALE GENOMIC DNA]</scope>
</reference>
<evidence type="ECO:0000313" key="1">
    <source>
        <dbReference type="EMBL" id="GBP03150.1"/>
    </source>
</evidence>
<dbReference type="EMBL" id="BGZK01000009">
    <property type="protein sequence ID" value="GBP03150.1"/>
    <property type="molecule type" value="Genomic_DNA"/>
</dbReference>